<dbReference type="Gene3D" id="3.40.50.2300">
    <property type="match status" value="1"/>
</dbReference>
<evidence type="ECO:0000259" key="14">
    <source>
        <dbReference type="PROSITE" id="PS50046"/>
    </source>
</evidence>
<evidence type="ECO:0000256" key="2">
    <source>
        <dbReference type="ARBA" id="ARBA00012438"/>
    </source>
</evidence>
<dbReference type="InterPro" id="IPR011006">
    <property type="entry name" value="CheY-like_superfamily"/>
</dbReference>
<dbReference type="Pfam" id="PF07536">
    <property type="entry name" value="HWE_HK"/>
    <property type="match status" value="1"/>
</dbReference>
<dbReference type="EMBL" id="CP122537">
    <property type="protein sequence ID" value="WGH79543.1"/>
    <property type="molecule type" value="Genomic_DNA"/>
</dbReference>
<dbReference type="SMART" id="SM00065">
    <property type="entry name" value="GAF"/>
    <property type="match status" value="1"/>
</dbReference>
<dbReference type="InterPro" id="IPR011102">
    <property type="entry name" value="Sig_transdc_His_kinase_HWE"/>
</dbReference>
<dbReference type="InterPro" id="IPR003018">
    <property type="entry name" value="GAF"/>
</dbReference>
<dbReference type="PIRSF" id="PIRSF036397">
    <property type="entry name" value="Bactrphtchrm_rec"/>
    <property type="match status" value="1"/>
</dbReference>
<dbReference type="InterPro" id="IPR001294">
    <property type="entry name" value="Phytochrome"/>
</dbReference>
<dbReference type="Proteomes" id="UP001243420">
    <property type="component" value="Chromosome"/>
</dbReference>
<dbReference type="InterPro" id="IPR029016">
    <property type="entry name" value="GAF-like_dom_sf"/>
</dbReference>
<dbReference type="Gene3D" id="3.30.565.10">
    <property type="entry name" value="Histidine kinase-like ATPase, C-terminal domain"/>
    <property type="match status" value="1"/>
</dbReference>
<dbReference type="InterPro" id="IPR013654">
    <property type="entry name" value="PAS_2"/>
</dbReference>
<keyword evidence="3" id="KW-0600">Photoreceptor protein</keyword>
<evidence type="ECO:0000256" key="6">
    <source>
        <dbReference type="ARBA" id="ARBA00022679"/>
    </source>
</evidence>
<dbReference type="PANTHER" id="PTHR41523:SF8">
    <property type="entry name" value="ETHYLENE RESPONSE SENSOR PROTEIN"/>
    <property type="match status" value="1"/>
</dbReference>
<dbReference type="SUPFAM" id="SSF55785">
    <property type="entry name" value="PYP-like sensor domain (PAS domain)"/>
    <property type="match status" value="1"/>
</dbReference>
<keyword evidence="4 12" id="KW-0597">Phosphoprotein</keyword>
<evidence type="ECO:0000256" key="5">
    <source>
        <dbReference type="ARBA" id="ARBA00022606"/>
    </source>
</evidence>
<dbReference type="InterPro" id="IPR036890">
    <property type="entry name" value="HATPase_C_sf"/>
</dbReference>
<dbReference type="InterPro" id="IPR043150">
    <property type="entry name" value="Phytochrome_PHY_sf"/>
</dbReference>
<keyword evidence="7" id="KW-0547">Nucleotide-binding</keyword>
<comment type="catalytic activity">
    <reaction evidence="1">
        <text>ATP + protein L-histidine = ADP + protein N-phospho-L-histidine.</text>
        <dbReference type="EC" id="2.7.13.3"/>
    </reaction>
</comment>
<evidence type="ECO:0000256" key="10">
    <source>
        <dbReference type="ARBA" id="ARBA00022991"/>
    </source>
</evidence>
<keyword evidence="8" id="KW-0418">Kinase</keyword>
<protein>
    <recommendedName>
        <fullName evidence="2">histidine kinase</fullName>
        <ecNumber evidence="2">2.7.13.3</ecNumber>
    </recommendedName>
</protein>
<gene>
    <name evidence="16" type="ORF">P8627_04555</name>
</gene>
<evidence type="ECO:0000256" key="1">
    <source>
        <dbReference type="ARBA" id="ARBA00000085"/>
    </source>
</evidence>
<dbReference type="RefSeq" id="WP_279966430.1">
    <property type="nucleotide sequence ID" value="NZ_CP122537.1"/>
</dbReference>
<dbReference type="InterPro" id="IPR009219">
    <property type="entry name" value="Bactrphtchr_CheY"/>
</dbReference>
<dbReference type="PROSITE" id="PS50110">
    <property type="entry name" value="RESPONSE_REGULATORY"/>
    <property type="match status" value="1"/>
</dbReference>
<feature type="modified residue" description="4-aspartylphosphate" evidence="12">
    <location>
        <position position="792"/>
    </location>
</feature>
<dbReference type="Pfam" id="PF01590">
    <property type="entry name" value="GAF"/>
    <property type="match status" value="1"/>
</dbReference>
<evidence type="ECO:0000256" key="12">
    <source>
        <dbReference type="PROSITE-ProRule" id="PRU00169"/>
    </source>
</evidence>
<dbReference type="Gene3D" id="3.30.450.20">
    <property type="entry name" value="PAS domain"/>
    <property type="match status" value="1"/>
</dbReference>
<evidence type="ECO:0000256" key="13">
    <source>
        <dbReference type="SAM" id="MobiDB-lite"/>
    </source>
</evidence>
<keyword evidence="5" id="KW-0716">Sensory transduction</keyword>
<keyword evidence="11" id="KW-0675">Receptor</keyword>
<feature type="domain" description="Phytochrome chromophore attachment site" evidence="14">
    <location>
        <begin position="149"/>
        <end position="306"/>
    </location>
</feature>
<dbReference type="PROSITE" id="PS50046">
    <property type="entry name" value="PHYTOCHROME_2"/>
    <property type="match status" value="1"/>
</dbReference>
<evidence type="ECO:0000256" key="8">
    <source>
        <dbReference type="ARBA" id="ARBA00022777"/>
    </source>
</evidence>
<dbReference type="Gene3D" id="3.30.450.270">
    <property type="match status" value="1"/>
</dbReference>
<dbReference type="SMART" id="SM00448">
    <property type="entry name" value="REC"/>
    <property type="match status" value="1"/>
</dbReference>
<evidence type="ECO:0000313" key="17">
    <source>
        <dbReference type="Proteomes" id="UP001243420"/>
    </source>
</evidence>
<dbReference type="EC" id="2.7.13.3" evidence="2"/>
<evidence type="ECO:0000256" key="7">
    <source>
        <dbReference type="ARBA" id="ARBA00022741"/>
    </source>
</evidence>
<dbReference type="Gene3D" id="3.30.450.40">
    <property type="match status" value="1"/>
</dbReference>
<proteinExistence type="predicted"/>
<keyword evidence="6" id="KW-0808">Transferase</keyword>
<keyword evidence="17" id="KW-1185">Reference proteome</keyword>
<dbReference type="PRINTS" id="PR01033">
    <property type="entry name" value="PHYTOCHROME"/>
</dbReference>
<sequence>MPSASHQPSTDGVDLTTCDREPIHVIGRVQAFGCLLSVTADWLVNHASANLEDFLGKEAEAVIGTRFSELFSAGVAHMLRGKTQTLGGGTSVARVFGYRLFDNERRFDIAVHQTARGFTYEFERTADGHGHGDMQLVQPLVARLRDHAEIGPLCDEAARAMRALTGFDRVMIYQFAPDGTGTVVSEACDGEGERYLGLRYPASDIPRQARKLYEHSRLRLIADVDGPEAPVLPGLSPEGEPLDLSLSICRAVSPTHLQYLRNMGVAASMSVSILRGGELWGLFACHHRTPHYVDYETRSAVELFAQLFTYELSERLHRNDRAEETAARSLHDRVMSRISDGCSLMEDVQGLADEIWDVIPFDGMVIWSDGRFVTLGAAPNETEFQPLVRFLNTAAVNSVYATDNLSARYPQAEMIADRVAGILALPISRHPRDYIVLFRPELAQIVRWAGNPEKPVETCADGSRILSPRKSFEAWREVVKGRSAPWTRSELNAAGALRLTLLEVVLKVTDEAGRAQARAQQKQELLVAELNHRVRNILNLISGIVSQGHREGISLSEFTAELDGRIQSLARAHDQLTKEDWAPAPLRRLIEVEAAACPGDGRARIAIGGEDVLLMPEAFTTLALVLHELVTNSVKYGALSNGDGQVAVRFAREADGALRLDWRERGGPAVRAPDRQGFGTTIIERSIPFELQGRAQLDYAVTGVEASFHIPGRFWREAPRPSGSEPAATTTTAPDAQPLAGKVLLVEDNLVIAMDACDKLKKLGAETIHVTNSVAGAMEKLGAGGIDFAVLDVNLGTETSEPVAHALAARGIPFVLVTGYGEQGQIRKTYPPSPILQKPYVLGGLRSAIADLLERTPGDAKRA</sequence>
<dbReference type="SMART" id="SM00911">
    <property type="entry name" value="HWE_HK"/>
    <property type="match status" value="1"/>
</dbReference>
<dbReference type="Pfam" id="PF00360">
    <property type="entry name" value="PHY"/>
    <property type="match status" value="1"/>
</dbReference>
<keyword evidence="10" id="KW-0157">Chromophore</keyword>
<keyword evidence="9" id="KW-0067">ATP-binding</keyword>
<organism evidence="16 17">
    <name type="scientific">Jannaschia ovalis</name>
    <dbReference type="NCBI Taxonomy" id="3038773"/>
    <lineage>
        <taxon>Bacteria</taxon>
        <taxon>Pseudomonadati</taxon>
        <taxon>Pseudomonadota</taxon>
        <taxon>Alphaproteobacteria</taxon>
        <taxon>Rhodobacterales</taxon>
        <taxon>Roseobacteraceae</taxon>
        <taxon>Jannaschia</taxon>
    </lineage>
</organism>
<feature type="domain" description="Response regulatory" evidence="15">
    <location>
        <begin position="742"/>
        <end position="853"/>
    </location>
</feature>
<dbReference type="PANTHER" id="PTHR41523">
    <property type="entry name" value="TWO-COMPONENT SYSTEM SENSOR PROTEIN"/>
    <property type="match status" value="1"/>
</dbReference>
<name>A0ABY8LHG9_9RHOB</name>
<dbReference type="InterPro" id="IPR013515">
    <property type="entry name" value="Phytochrome_cen-reg"/>
</dbReference>
<feature type="region of interest" description="Disordered" evidence="13">
    <location>
        <begin position="715"/>
        <end position="734"/>
    </location>
</feature>
<evidence type="ECO:0000313" key="16">
    <source>
        <dbReference type="EMBL" id="WGH79543.1"/>
    </source>
</evidence>
<reference evidence="16 17" key="1">
    <citation type="submission" date="2023-04" db="EMBL/GenBank/DDBJ databases">
        <title>Jannaschia ovalis sp. nov., a marine bacterium isolated from sea tidal flat.</title>
        <authorList>
            <person name="Kwon D.Y."/>
            <person name="Kim J.-J."/>
        </authorList>
    </citation>
    <scope>NUCLEOTIDE SEQUENCE [LARGE SCALE GENOMIC DNA]</scope>
    <source>
        <strain evidence="16 17">GRR-S6-38</strain>
    </source>
</reference>
<evidence type="ECO:0000256" key="11">
    <source>
        <dbReference type="ARBA" id="ARBA00023170"/>
    </source>
</evidence>
<dbReference type="Pfam" id="PF08446">
    <property type="entry name" value="PAS_2"/>
    <property type="match status" value="1"/>
</dbReference>
<dbReference type="InterPro" id="IPR016132">
    <property type="entry name" value="Phyto_chromo_attachment"/>
</dbReference>
<evidence type="ECO:0000256" key="4">
    <source>
        <dbReference type="ARBA" id="ARBA00022553"/>
    </source>
</evidence>
<accession>A0ABY8LHG9</accession>
<dbReference type="SUPFAM" id="SSF55874">
    <property type="entry name" value="ATPase domain of HSP90 chaperone/DNA topoisomerase II/histidine kinase"/>
    <property type="match status" value="1"/>
</dbReference>
<evidence type="ECO:0000259" key="15">
    <source>
        <dbReference type="PROSITE" id="PS50110"/>
    </source>
</evidence>
<evidence type="ECO:0000256" key="3">
    <source>
        <dbReference type="ARBA" id="ARBA00022543"/>
    </source>
</evidence>
<dbReference type="SUPFAM" id="SSF55781">
    <property type="entry name" value="GAF domain-like"/>
    <property type="match status" value="2"/>
</dbReference>
<dbReference type="SUPFAM" id="SSF52172">
    <property type="entry name" value="CheY-like"/>
    <property type="match status" value="1"/>
</dbReference>
<dbReference type="InterPro" id="IPR035965">
    <property type="entry name" value="PAS-like_dom_sf"/>
</dbReference>
<dbReference type="InterPro" id="IPR001789">
    <property type="entry name" value="Sig_transdc_resp-reg_receiver"/>
</dbReference>
<evidence type="ECO:0000256" key="9">
    <source>
        <dbReference type="ARBA" id="ARBA00022840"/>
    </source>
</evidence>